<dbReference type="Proteomes" id="UP000177707">
    <property type="component" value="Unassembled WGS sequence"/>
</dbReference>
<feature type="transmembrane region" description="Helical" evidence="2">
    <location>
        <begin position="2125"/>
        <end position="2142"/>
    </location>
</feature>
<feature type="region of interest" description="Disordered" evidence="1">
    <location>
        <begin position="1982"/>
        <end position="2003"/>
    </location>
</feature>
<evidence type="ECO:0000256" key="1">
    <source>
        <dbReference type="SAM" id="MobiDB-lite"/>
    </source>
</evidence>
<name>A0A1G2TXA2_9BACT</name>
<keyword evidence="2" id="KW-0472">Membrane</keyword>
<sequence>MRSNKKLYYLKFNNIGTKILLWFFSFWYIFSSPILILAEEILEPEPIGIQEEVLLQKEEAIPQKETTPEIIIEENTSIEILEENSTETEGSTTTPKVSGAENLIENSNNSTSTTDIILNKTSDESANTPAIKIIENATSSTPIATSTNEVVNSAEEITEKKISPKLNFKNNTLDLILPQNISSDEILINPTNSTETSPLRLSLADSISTEVAETKNDYTIYRDVFLDTDIEYKITENGLKENIILKNTGHPSAFVYNINLESYDYVLNDAVLELYKKGKVGNKLFLLYKISAPYMTDSNGNVSTLIELNLIDGKLVITPDQEWLNRAFYPIIVDPTVEVVVLNVHSHPAEGEYWNVDFTTIGEGDLAITPADEATISDDEFTSLFCGDEDRTSNAQILSGDVIFYPNWNCEEVARVSHLTLKAGSHHLLFQFGDTQAEAFNAAYTWDGGGVDALWSTDANWSSDIEPTSADTVTFDNTCVSNCSPTIAADTTIAGLTIASTYAGTITQSDGNTFTVNGTFSQAGGTFIGGMSTTTFRNTFTISGGTFTAASTTVFGALPAPRTININSSQTFEKVDFNSSVGNYTWTITSGDTFVVTRDLYLTDGGLSTGTIDARENIYQASTFDGGTAVLDFGDDGVGQTYNLNGGVGLNLRLNSASDASDTILFNSASTLYGVTTTAAFVGTIPISNPSNYNVSIASSGWYQAAGTFTQGPWEFGVLNVPNGNSVFTLTGGTFTGSTATTTFTGWFTISGGTFTAASSTVFLGASAGTTMNINVSQTFERLEFNDSNGYTRTITSGDTLIATRDLYLTNGGLSTGTIDARENIYQASTFDGGTAVLDFGDDAVNQNYELNGGLGLILRLNSSFDASDTILFNAASTLYGATTTSSFVGNIPISNPGNYTVAFTAGGWYQAAGTFTQGPWEFGSYNLVNADNPFVLSGGTFIGSTATTSFSGNFTISGGTFNQASTTLFRASNGATTNIDVPTTQTFHNVTFGNSGDPYTRIIASGDTLIVTGNLLLVDGALTTGTIDARGNIYQYSTFNGGTAVLDFGDDAVNQTYNLNGGTGINLRLNSSFDASDTILFNATSMLNGVTTTAAFSGTIPISNAGGYNVRIGASGWYQAAGTFNQGDWEFGAYNPPNSNNVFVMTGGTFNGSTNTTNYSGSFSVTGGTYNSASTTVFQGTNSGTTIDVNVSQNFHNITFSSATYSRTITSSDTITALGDITFSAVVAGGTTEAYGDVTVSTTETTALVFRGSDTQTFNLTGATGSYNADITINKSGGEVQLASTLTMDAASQDLTIQEGTFNINGNTLTVNGSSGTFPVQDGGTFKFQGGETLTINSGYPTLTGSSTVEYTGSSSYTIKGYTYRNLYITGSGSFTATSGPLTIGGSFIQSDGTFTAAGATTTIAGNITRTAGTFTHNSGTVHLNGASQAVNDSTTFNNLYKVITSTDTLTFEAGATTTIAGTMTLRGASGNVLTLQSSTNGSPWYIDPQSTRSISYLDVNDSYNSNATVIEAAGTNSTDGGGNTNWRFETNAPTAGSVTITDTQLDALTVKISGASDDTALATLPYVFHNITTDVYFTATSSTYATSTGLSNGTSYTFEVGVYDVYGNSATTSSVSGSTLSPSSPSDSGGGNSGGGSSSGNGRGGISDLFSVLINNGEFYTNTKDVILNLKYPPQSNAVTFLVSNTSDFSSFVSIPITPIFDWVLCSLSSCPNGEYFVYVKYLDNKDKTLSKVSDSIILQTTTVKPPPIIPPSTNPGNSNPPTSPPGNGGGTIESLKITATVSSDGGDFLPISYGNTLTDFKLRINTETSIKSKIDYQIDWDSDGIFDDLLSSNVKTITTSVHNFTIPGEYVVFVRASSSDFIATSRARIIVENPQFESTIAGSLDRKNWTTNLYAPIDSTVSFRIESFGNVEGWYSYNISCDSSGIVDREYKKTTRTTYIARNTCLYTQSGIYTVTLIATNGSLVSTSQMFVVVGSDPAPPPPISTSTPPTTPPVATSTPPILSTTTPPISNNPPGGAQNGEGTIDRVIADVVIPFVDHTSYIASSIFADLSENKIFNVLTSLLPQIFSILRILLALLESLVGLIKSNPDMVAIISGAVAIPILTVLRNMLSPFAIRNFFDLYAGVLSVFNNFLTWSHLRTKRRYWGMVYDSENKQPIDPAIVTLINIHTDKIVETAVTDLYGRYGFMNYMGQFRIDAKKTHYLFPSNKILGDSDGLFNNVYHGEVINIEKVDDLITPNIPMDRMFYDWNQEFKTVHIHPRVDYILSYIFKVLSLSLTAVVLYLFIFNTSLITTISLALTIIMMFVSRAIPQGKLWGRVKDDKNRDISIVLYYEGLSNVVVSHAVISDNGRYFLKTLPGKYILSVRNSKSGLEIYKTHVKVGKIGVVNKEIDISEISVGEMGSGQ</sequence>
<gene>
    <name evidence="3" type="ORF">A3A96_00660</name>
</gene>
<evidence type="ECO:0000313" key="3">
    <source>
        <dbReference type="EMBL" id="OHB01938.1"/>
    </source>
</evidence>
<feature type="region of interest" description="Disordered" evidence="1">
    <location>
        <begin position="1616"/>
        <end position="1643"/>
    </location>
</feature>
<feature type="transmembrane region" description="Helical" evidence="2">
    <location>
        <begin position="2294"/>
        <end position="2313"/>
    </location>
</feature>
<organism evidence="3 4">
    <name type="scientific">Candidatus Zambryskibacteria bacterium RIFCSPLOWO2_01_FULL_39_39</name>
    <dbReference type="NCBI Taxonomy" id="1802758"/>
    <lineage>
        <taxon>Bacteria</taxon>
        <taxon>Candidatus Zambryskiibacteriota</taxon>
    </lineage>
</organism>
<feature type="region of interest" description="Disordered" evidence="1">
    <location>
        <begin position="84"/>
        <end position="109"/>
    </location>
</feature>
<feature type="compositionally biased region" description="Low complexity" evidence="1">
    <location>
        <begin position="1988"/>
        <end position="2003"/>
    </location>
</feature>
<keyword evidence="2" id="KW-1133">Transmembrane helix</keyword>
<dbReference type="SUPFAM" id="SSF49464">
    <property type="entry name" value="Carboxypeptidase regulatory domain-like"/>
    <property type="match status" value="1"/>
</dbReference>
<comment type="caution">
    <text evidence="3">The sequence shown here is derived from an EMBL/GenBank/DDBJ whole genome shotgun (WGS) entry which is preliminary data.</text>
</comment>
<feature type="compositionally biased region" description="Gly residues" evidence="1">
    <location>
        <begin position="1630"/>
        <end position="1643"/>
    </location>
</feature>
<dbReference type="STRING" id="1802758.A3A96_00660"/>
<dbReference type="InterPro" id="IPR008969">
    <property type="entry name" value="CarboxyPept-like_regulatory"/>
</dbReference>
<feature type="compositionally biased region" description="Low complexity" evidence="1">
    <location>
        <begin position="1616"/>
        <end position="1629"/>
    </location>
</feature>
<feature type="transmembrane region" description="Helical" evidence="2">
    <location>
        <begin position="2095"/>
        <end position="2113"/>
    </location>
</feature>
<proteinExistence type="predicted"/>
<feature type="transmembrane region" description="Helical" evidence="2">
    <location>
        <begin position="20"/>
        <end position="38"/>
    </location>
</feature>
<feature type="compositionally biased region" description="Pro residues" evidence="1">
    <location>
        <begin position="1747"/>
        <end position="1756"/>
    </location>
</feature>
<dbReference type="EMBL" id="MHWB01000009">
    <property type="protein sequence ID" value="OHB01938.1"/>
    <property type="molecule type" value="Genomic_DNA"/>
</dbReference>
<feature type="transmembrane region" description="Helical" evidence="2">
    <location>
        <begin position="2267"/>
        <end position="2288"/>
    </location>
</feature>
<reference evidence="3 4" key="1">
    <citation type="journal article" date="2016" name="Nat. Commun.">
        <title>Thousands of microbial genomes shed light on interconnected biogeochemical processes in an aquifer system.</title>
        <authorList>
            <person name="Anantharaman K."/>
            <person name="Brown C.T."/>
            <person name="Hug L.A."/>
            <person name="Sharon I."/>
            <person name="Castelle C.J."/>
            <person name="Probst A.J."/>
            <person name="Thomas B.C."/>
            <person name="Singh A."/>
            <person name="Wilkins M.J."/>
            <person name="Karaoz U."/>
            <person name="Brodie E.L."/>
            <person name="Williams K.H."/>
            <person name="Hubbard S.S."/>
            <person name="Banfield J.F."/>
        </authorList>
    </citation>
    <scope>NUCLEOTIDE SEQUENCE [LARGE SCALE GENOMIC DNA]</scope>
</reference>
<protein>
    <submittedName>
        <fullName evidence="3">Uncharacterized protein</fullName>
    </submittedName>
</protein>
<keyword evidence="2" id="KW-0812">Transmembrane</keyword>
<evidence type="ECO:0000313" key="4">
    <source>
        <dbReference type="Proteomes" id="UP000177707"/>
    </source>
</evidence>
<accession>A0A1G2TXA2</accession>
<feature type="region of interest" description="Disordered" evidence="1">
    <location>
        <begin position="1745"/>
        <end position="1775"/>
    </location>
</feature>
<evidence type="ECO:0000256" key="2">
    <source>
        <dbReference type="SAM" id="Phobius"/>
    </source>
</evidence>
<feature type="transmembrane region" description="Helical" evidence="2">
    <location>
        <begin position="2066"/>
        <end position="2088"/>
    </location>
</feature>